<keyword evidence="1" id="KW-0805">Transcription regulation</keyword>
<sequence length="305" mass="32593">MPALADQLHREAALPSGGTVTSEDGAIVLLRHGFQASEGPMGIPHQLRLGLALAGGGSLYQRTTAGVLQAPWHPGQFNVVLPGDRGHYASPAVELLGMAIDTAQWRDAPGGFPDIHALSLRLHRDPVIAAVLHALWSSAQADASVPGFLQYGAEVVVRRLAQLAGQPPARPRMAAPLSSRQLRRLQDFIDEHRSQSLDVAALADVLGMEPTTFSRALRAATGMPPYAYLTERRMHWAQYALSKGQRVTEVALACGYANPSKFAAAFQRVAGCTPSAWAAQGTGHQDAIRRTGVDPASASRGRRNR</sequence>
<dbReference type="InterPro" id="IPR009057">
    <property type="entry name" value="Homeodomain-like_sf"/>
</dbReference>
<evidence type="ECO:0000259" key="5">
    <source>
        <dbReference type="PROSITE" id="PS01124"/>
    </source>
</evidence>
<dbReference type="GO" id="GO:0043565">
    <property type="term" value="F:sequence-specific DNA binding"/>
    <property type="evidence" value="ECO:0007669"/>
    <property type="project" value="InterPro"/>
</dbReference>
<evidence type="ECO:0000256" key="1">
    <source>
        <dbReference type="ARBA" id="ARBA00023015"/>
    </source>
</evidence>
<evidence type="ECO:0000256" key="2">
    <source>
        <dbReference type="ARBA" id="ARBA00023125"/>
    </source>
</evidence>
<dbReference type="PRINTS" id="PR00032">
    <property type="entry name" value="HTHARAC"/>
</dbReference>
<dbReference type="Pfam" id="PF12833">
    <property type="entry name" value="HTH_18"/>
    <property type="match status" value="1"/>
</dbReference>
<accession>A0A1W1GV00</accession>
<dbReference type="InterPro" id="IPR018060">
    <property type="entry name" value="HTH_AraC"/>
</dbReference>
<dbReference type="AlphaFoldDB" id="A0A1W1GV00"/>
<dbReference type="InterPro" id="IPR050204">
    <property type="entry name" value="AraC_XylS_family_regulators"/>
</dbReference>
<evidence type="ECO:0000313" key="7">
    <source>
        <dbReference type="Proteomes" id="UP000191133"/>
    </source>
</evidence>
<evidence type="ECO:0000313" key="6">
    <source>
        <dbReference type="EMBL" id="SLM23180.1"/>
    </source>
</evidence>
<proteinExistence type="predicted"/>
<feature type="region of interest" description="Disordered" evidence="4">
    <location>
        <begin position="280"/>
        <end position="305"/>
    </location>
</feature>
<keyword evidence="2" id="KW-0238">DNA-binding</keyword>
<dbReference type="EMBL" id="FWEU01000001">
    <property type="protein sequence ID" value="SLM23180.1"/>
    <property type="molecule type" value="Genomic_DNA"/>
</dbReference>
<dbReference type="PROSITE" id="PS01124">
    <property type="entry name" value="HTH_ARAC_FAMILY_2"/>
    <property type="match status" value="1"/>
</dbReference>
<dbReference type="InterPro" id="IPR020449">
    <property type="entry name" value="Tscrpt_reg_AraC-type_HTH"/>
</dbReference>
<evidence type="ECO:0000256" key="4">
    <source>
        <dbReference type="SAM" id="MobiDB-lite"/>
    </source>
</evidence>
<protein>
    <submittedName>
        <fullName evidence="6">Transcriptional regulator, AraC family</fullName>
    </submittedName>
</protein>
<dbReference type="PANTHER" id="PTHR46796">
    <property type="entry name" value="HTH-TYPE TRANSCRIPTIONAL ACTIVATOR RHAS-RELATED"/>
    <property type="match status" value="1"/>
</dbReference>
<dbReference type="GO" id="GO:0003700">
    <property type="term" value="F:DNA-binding transcription factor activity"/>
    <property type="evidence" value="ECO:0007669"/>
    <property type="project" value="InterPro"/>
</dbReference>
<feature type="domain" description="HTH araC/xylS-type" evidence="5">
    <location>
        <begin position="183"/>
        <end position="280"/>
    </location>
</feature>
<dbReference type="RefSeq" id="WP_080148661.1">
    <property type="nucleotide sequence ID" value="NZ_FWEU01000001.1"/>
</dbReference>
<reference evidence="7" key="1">
    <citation type="submission" date="2016-10" db="EMBL/GenBank/DDBJ databases">
        <authorList>
            <person name="Varghese N."/>
        </authorList>
    </citation>
    <scope>NUCLEOTIDE SEQUENCE [LARGE SCALE GENOMIC DNA]</scope>
    <source>
        <strain evidence="7">92MFCol6.1</strain>
    </source>
</reference>
<dbReference type="Proteomes" id="UP000191133">
    <property type="component" value="Unassembled WGS sequence"/>
</dbReference>
<dbReference type="SUPFAM" id="SSF46689">
    <property type="entry name" value="Homeodomain-like"/>
    <property type="match status" value="2"/>
</dbReference>
<evidence type="ECO:0000256" key="3">
    <source>
        <dbReference type="ARBA" id="ARBA00023163"/>
    </source>
</evidence>
<dbReference type="InterPro" id="IPR018062">
    <property type="entry name" value="HTH_AraC-typ_CS"/>
</dbReference>
<dbReference type="PROSITE" id="PS00041">
    <property type="entry name" value="HTH_ARAC_FAMILY_1"/>
    <property type="match status" value="1"/>
</dbReference>
<organism evidence="6 7">
    <name type="scientific">Stenotrophomonas indicatrix</name>
    <dbReference type="NCBI Taxonomy" id="2045451"/>
    <lineage>
        <taxon>Bacteria</taxon>
        <taxon>Pseudomonadati</taxon>
        <taxon>Pseudomonadota</taxon>
        <taxon>Gammaproteobacteria</taxon>
        <taxon>Lysobacterales</taxon>
        <taxon>Lysobacteraceae</taxon>
        <taxon>Stenotrophomonas</taxon>
    </lineage>
</organism>
<gene>
    <name evidence="6" type="ORF">SAMN04488690_0868</name>
</gene>
<dbReference type="Gene3D" id="1.10.10.60">
    <property type="entry name" value="Homeodomain-like"/>
    <property type="match status" value="1"/>
</dbReference>
<keyword evidence="3" id="KW-0804">Transcription</keyword>
<dbReference type="PANTHER" id="PTHR46796:SF6">
    <property type="entry name" value="ARAC SUBFAMILY"/>
    <property type="match status" value="1"/>
</dbReference>
<dbReference type="SMART" id="SM00342">
    <property type="entry name" value="HTH_ARAC"/>
    <property type="match status" value="1"/>
</dbReference>
<name>A0A1W1GV00_9GAMM</name>